<dbReference type="Pfam" id="PF13481">
    <property type="entry name" value="AAA_25"/>
    <property type="match status" value="1"/>
</dbReference>
<gene>
    <name evidence="1" type="ORF">DEJ46_34705</name>
</gene>
<dbReference type="Gene3D" id="3.40.50.300">
    <property type="entry name" value="P-loop containing nucleotide triphosphate hydrolases"/>
    <property type="match status" value="1"/>
</dbReference>
<organism evidence="1 2">
    <name type="scientific">Streptomyces venezuelae</name>
    <dbReference type="NCBI Taxonomy" id="54571"/>
    <lineage>
        <taxon>Bacteria</taxon>
        <taxon>Bacillati</taxon>
        <taxon>Actinomycetota</taxon>
        <taxon>Actinomycetes</taxon>
        <taxon>Kitasatosporales</taxon>
        <taxon>Streptomycetaceae</taxon>
        <taxon>Streptomyces</taxon>
    </lineage>
</organism>
<dbReference type="InterPro" id="IPR027417">
    <property type="entry name" value="P-loop_NTPase"/>
</dbReference>
<dbReference type="EMBL" id="CP029194">
    <property type="protein sequence ID" value="QES23642.1"/>
    <property type="molecule type" value="Genomic_DNA"/>
</dbReference>
<proteinExistence type="predicted"/>
<evidence type="ECO:0000313" key="1">
    <source>
        <dbReference type="EMBL" id="QES23642.1"/>
    </source>
</evidence>
<protein>
    <submittedName>
        <fullName evidence="1">Uncharacterized protein</fullName>
    </submittedName>
</protein>
<reference evidence="1 2" key="1">
    <citation type="submission" date="2018-05" db="EMBL/GenBank/DDBJ databases">
        <title>Streptomyces venezuelae.</title>
        <authorList>
            <person name="Kim W."/>
            <person name="Lee N."/>
            <person name="Cho B.-K."/>
        </authorList>
    </citation>
    <scope>NUCLEOTIDE SEQUENCE [LARGE SCALE GENOMIC DNA]</scope>
    <source>
        <strain evidence="1 2">ATCC 15068</strain>
    </source>
</reference>
<sequence length="362" mass="39885">MALYEAQPDYGWEAVDLTRVFGGERQKLQPTLWTCTNGVSLVYPGLSHSIFGPSGCGKSLLVDAVVAQAIQDDKQVLYLDYEDIADNVVGDRLHDTFGLTIDQIVSSLVYMNPEMKPISERARDLFESLAWRGGFDLVVIDGVNTAISSWGGLNSNSTDDVTLWDLEVVRPFTRAGCAVLMVDHIGKDTASGFAIGSQAKRAVLTGCAFQAKNVRPFGKGRKGILDITLADKDRGGEVQRHADERTRLVCRFTLDDTNPEADPLWSLENFSDRDEIPFHVPSDTAEEKRAAVLEFVQNNPGCNSNSISNGVVGKRALIGKVLHELVADGKITREMRPSRSGRIQYAHFVDELILKPITEEEE</sequence>
<name>A0A5P2AZB8_STRVZ</name>
<dbReference type="Proteomes" id="UP000324106">
    <property type="component" value="Chromosome"/>
</dbReference>
<evidence type="ECO:0000313" key="2">
    <source>
        <dbReference type="Proteomes" id="UP000324106"/>
    </source>
</evidence>
<dbReference type="SUPFAM" id="SSF52540">
    <property type="entry name" value="P-loop containing nucleoside triphosphate hydrolases"/>
    <property type="match status" value="1"/>
</dbReference>
<dbReference type="AlphaFoldDB" id="A0A5P2AZB8"/>
<accession>A0A5P2AZB8</accession>